<dbReference type="RefSeq" id="WP_035134156.1">
    <property type="nucleotide sequence ID" value="NZ_JRLV01000011.1"/>
</dbReference>
<dbReference type="STRING" id="1406840.Q763_11095"/>
<comment type="caution">
    <text evidence="5">The sequence shown here is derived from an EMBL/GenBank/DDBJ whole genome shotgun (WGS) entry which is preliminary data.</text>
</comment>
<dbReference type="Pfam" id="PF13899">
    <property type="entry name" value="Thioredoxin_7"/>
    <property type="match status" value="1"/>
</dbReference>
<dbReference type="SUPFAM" id="SSF52833">
    <property type="entry name" value="Thioredoxin-like"/>
    <property type="match status" value="1"/>
</dbReference>
<feature type="domain" description="Thioredoxin" evidence="4">
    <location>
        <begin position="1"/>
        <end position="132"/>
    </location>
</feature>
<dbReference type="AlphaFoldDB" id="A0A0A2LJZ2"/>
<organism evidence="5 6">
    <name type="scientific">Flavobacterium beibuense F44-8</name>
    <dbReference type="NCBI Taxonomy" id="1406840"/>
    <lineage>
        <taxon>Bacteria</taxon>
        <taxon>Pseudomonadati</taxon>
        <taxon>Bacteroidota</taxon>
        <taxon>Flavobacteriia</taxon>
        <taxon>Flavobacteriales</taxon>
        <taxon>Flavobacteriaceae</taxon>
        <taxon>Flavobacterium</taxon>
    </lineage>
</organism>
<dbReference type="Gene3D" id="3.40.30.10">
    <property type="entry name" value="Glutaredoxin"/>
    <property type="match status" value="1"/>
</dbReference>
<dbReference type="PANTHER" id="PTHR15337">
    <property type="entry name" value="ANTERIOR GRADIENT PROTEIN-RELATED"/>
    <property type="match status" value="1"/>
</dbReference>
<dbReference type="Proteomes" id="UP000030129">
    <property type="component" value="Unassembled WGS sequence"/>
</dbReference>
<accession>A0A0A2LJZ2</accession>
<name>A0A0A2LJZ2_9FLAO</name>
<dbReference type="PROSITE" id="PS51352">
    <property type="entry name" value="THIOREDOXIN_2"/>
    <property type="match status" value="1"/>
</dbReference>
<dbReference type="InterPro" id="IPR017937">
    <property type="entry name" value="Thioredoxin_CS"/>
</dbReference>
<keyword evidence="6" id="KW-1185">Reference proteome</keyword>
<dbReference type="PROSITE" id="PS00194">
    <property type="entry name" value="THIOREDOXIN_1"/>
    <property type="match status" value="1"/>
</dbReference>
<evidence type="ECO:0000259" key="4">
    <source>
        <dbReference type="PROSITE" id="PS51352"/>
    </source>
</evidence>
<sequence length="390" mass="45708">MRKNFTIVSLLLFYFVNAQNLDVIEQDYLKAIAIAKEKNKMIFIDFYTTWCAPCKKLDKLVFQNDSIQAILSKEFVLLRYNAEEDKIYHLSKKHHVSSYPTAVVLNRNGYIVNRKYGFSGDDFLSLSTSVLKFTNETTVLNSENSIIKGYSNQIDLSGYPQFYIDYINRDNTKVINTQAFNNYWEAVEKPLSEEFFSTMLYFAGDTPPSISNLALKHKQKYLELYGKLDTEILFYFLSAGKFNNAILHNSQKEFNEAKKYAYQTLTKEWTDDIIPNYEVKFLKAQNKWVEVYNFYNDLKEKGKLSNYVINQFCWEVYEKCDNRKVLSNCISWMEELTQKDVNYTYLDTYAYLCAKSGDKQKAKEIAELAIRVGKENNEKTKSMEDLLKTL</sequence>
<dbReference type="InterPro" id="IPR013766">
    <property type="entry name" value="Thioredoxin_domain"/>
</dbReference>
<gene>
    <name evidence="5" type="ORF">Q763_11095</name>
</gene>
<evidence type="ECO:0000313" key="5">
    <source>
        <dbReference type="EMBL" id="KGO80199.1"/>
    </source>
</evidence>
<proteinExistence type="predicted"/>
<feature type="chain" id="PRO_5002002258" description="Thioredoxin domain-containing protein" evidence="3">
    <location>
        <begin position="19"/>
        <end position="390"/>
    </location>
</feature>
<keyword evidence="1 3" id="KW-0732">Signal</keyword>
<dbReference type="InterPro" id="IPR051099">
    <property type="entry name" value="AGR/TXD"/>
</dbReference>
<dbReference type="InterPro" id="IPR036249">
    <property type="entry name" value="Thioredoxin-like_sf"/>
</dbReference>
<evidence type="ECO:0000256" key="3">
    <source>
        <dbReference type="SAM" id="SignalP"/>
    </source>
</evidence>
<evidence type="ECO:0000256" key="1">
    <source>
        <dbReference type="ARBA" id="ARBA00022729"/>
    </source>
</evidence>
<dbReference type="EMBL" id="JRLV01000011">
    <property type="protein sequence ID" value="KGO80199.1"/>
    <property type="molecule type" value="Genomic_DNA"/>
</dbReference>
<keyword evidence="2" id="KW-0676">Redox-active center</keyword>
<dbReference type="PANTHER" id="PTHR15337:SF11">
    <property type="entry name" value="THIOREDOXIN DOMAIN-CONTAINING PROTEIN"/>
    <property type="match status" value="1"/>
</dbReference>
<protein>
    <recommendedName>
        <fullName evidence="4">Thioredoxin domain-containing protein</fullName>
    </recommendedName>
</protein>
<feature type="signal peptide" evidence="3">
    <location>
        <begin position="1"/>
        <end position="18"/>
    </location>
</feature>
<evidence type="ECO:0000256" key="2">
    <source>
        <dbReference type="ARBA" id="ARBA00023284"/>
    </source>
</evidence>
<reference evidence="5 6" key="1">
    <citation type="submission" date="2013-09" db="EMBL/GenBank/DDBJ databases">
        <authorList>
            <person name="Zeng Z."/>
            <person name="Chen C."/>
        </authorList>
    </citation>
    <scope>NUCLEOTIDE SEQUENCE [LARGE SCALE GENOMIC DNA]</scope>
    <source>
        <strain evidence="5 6">F44-8</strain>
    </source>
</reference>
<evidence type="ECO:0000313" key="6">
    <source>
        <dbReference type="Proteomes" id="UP000030129"/>
    </source>
</evidence>
<dbReference type="eggNOG" id="COG1331">
    <property type="taxonomic scope" value="Bacteria"/>
</dbReference>